<dbReference type="EMBL" id="LVZM01015944">
    <property type="protein sequence ID" value="OUC43096.1"/>
    <property type="molecule type" value="Genomic_DNA"/>
</dbReference>
<gene>
    <name evidence="1" type="ORF">D917_10014</name>
</gene>
<dbReference type="AlphaFoldDB" id="A0A1Y3EGZ2"/>
<name>A0A1Y3EGZ2_9BILA</name>
<accession>A0A1Y3EGZ2</accession>
<comment type="caution">
    <text evidence="1">The sequence shown here is derived from an EMBL/GenBank/DDBJ whole genome shotgun (WGS) entry which is preliminary data.</text>
</comment>
<reference evidence="1 2" key="1">
    <citation type="submission" date="2015-04" db="EMBL/GenBank/DDBJ databases">
        <title>Draft genome of the roundworm Trichinella nativa.</title>
        <authorList>
            <person name="Mitreva M."/>
        </authorList>
    </citation>
    <scope>NUCLEOTIDE SEQUENCE [LARGE SCALE GENOMIC DNA]</scope>
    <source>
        <strain evidence="1 2">ISS45</strain>
    </source>
</reference>
<protein>
    <submittedName>
        <fullName evidence="1">Uncharacterized protein</fullName>
    </submittedName>
</protein>
<organism evidence="1 2">
    <name type="scientific">Trichinella nativa</name>
    <dbReference type="NCBI Taxonomy" id="6335"/>
    <lineage>
        <taxon>Eukaryota</taxon>
        <taxon>Metazoa</taxon>
        <taxon>Ecdysozoa</taxon>
        <taxon>Nematoda</taxon>
        <taxon>Enoplea</taxon>
        <taxon>Dorylaimia</taxon>
        <taxon>Trichinellida</taxon>
        <taxon>Trichinellidae</taxon>
        <taxon>Trichinella</taxon>
    </lineage>
</organism>
<sequence length="74" mass="9074">MAETTYHMLNKFFLEASFKTWRIFCECISRRLGERLLQWPTFSRLSKLMSPKDDEIMRNNLRETERLEIWNSIN</sequence>
<evidence type="ECO:0000313" key="2">
    <source>
        <dbReference type="Proteomes" id="UP000243006"/>
    </source>
</evidence>
<evidence type="ECO:0000313" key="1">
    <source>
        <dbReference type="EMBL" id="OUC43096.1"/>
    </source>
</evidence>
<proteinExistence type="predicted"/>
<dbReference type="Proteomes" id="UP000243006">
    <property type="component" value="Unassembled WGS sequence"/>
</dbReference>